<dbReference type="PANTHER" id="PTHR43852">
    <property type="entry name" value="NUCLEOTIDYLTRANSFERASE"/>
    <property type="match status" value="1"/>
</dbReference>
<dbReference type="Pfam" id="PF18765">
    <property type="entry name" value="Polbeta"/>
    <property type="match status" value="1"/>
</dbReference>
<feature type="domain" description="Polymerase beta nucleotidyltransferase" evidence="1">
    <location>
        <begin position="9"/>
        <end position="96"/>
    </location>
</feature>
<dbReference type="CDD" id="cd05403">
    <property type="entry name" value="NT_KNTase_like"/>
    <property type="match status" value="1"/>
</dbReference>
<reference evidence="3" key="1">
    <citation type="submission" date="2012-11" db="EMBL/GenBank/DDBJ databases">
        <authorList>
            <person name="Lucero-Rivera Y.E."/>
            <person name="Tovar-Ramirez D."/>
        </authorList>
    </citation>
    <scope>NUCLEOTIDE SEQUENCE [LARGE SCALE GENOMIC DNA]</scope>
    <source>
        <strain evidence="3">Araruama</strain>
    </source>
</reference>
<accession>A0A1V1P794</accession>
<protein>
    <submittedName>
        <fullName evidence="2">DNA polymerase (Beta-like region)</fullName>
    </submittedName>
</protein>
<dbReference type="InterPro" id="IPR043519">
    <property type="entry name" value="NT_sf"/>
</dbReference>
<dbReference type="Gene3D" id="3.30.460.10">
    <property type="entry name" value="Beta Polymerase, domain 2"/>
    <property type="match status" value="1"/>
</dbReference>
<name>A0A1V1P794_9BACT</name>
<dbReference type="SUPFAM" id="SSF81301">
    <property type="entry name" value="Nucleotidyltransferase"/>
    <property type="match status" value="1"/>
</dbReference>
<gene>
    <name evidence="2" type="ORF">OMM_08662</name>
</gene>
<dbReference type="InterPro" id="IPR041633">
    <property type="entry name" value="Polbeta"/>
</dbReference>
<evidence type="ECO:0000313" key="2">
    <source>
        <dbReference type="EMBL" id="ETR70653.1"/>
    </source>
</evidence>
<comment type="caution">
    <text evidence="2">The sequence shown here is derived from an EMBL/GenBank/DDBJ whole genome shotgun (WGS) entry which is preliminary data.</text>
</comment>
<dbReference type="Proteomes" id="UP000189670">
    <property type="component" value="Unassembled WGS sequence"/>
</dbReference>
<dbReference type="InterPro" id="IPR052930">
    <property type="entry name" value="TA_antitoxin_MntA"/>
</dbReference>
<dbReference type="EMBL" id="ATBP01000391">
    <property type="protein sequence ID" value="ETR70653.1"/>
    <property type="molecule type" value="Genomic_DNA"/>
</dbReference>
<evidence type="ECO:0000313" key="3">
    <source>
        <dbReference type="Proteomes" id="UP000189670"/>
    </source>
</evidence>
<dbReference type="PANTHER" id="PTHR43852:SF3">
    <property type="entry name" value="NUCLEOTIDYLTRANSFERASE"/>
    <property type="match status" value="1"/>
</dbReference>
<evidence type="ECO:0000259" key="1">
    <source>
        <dbReference type="Pfam" id="PF18765"/>
    </source>
</evidence>
<dbReference type="NCBIfam" id="NF047752">
    <property type="entry name" value="MntA_antitoxin"/>
    <property type="match status" value="1"/>
</dbReference>
<organism evidence="2 3">
    <name type="scientific">Candidatus Magnetoglobus multicellularis str. Araruama</name>
    <dbReference type="NCBI Taxonomy" id="890399"/>
    <lineage>
        <taxon>Bacteria</taxon>
        <taxon>Pseudomonadati</taxon>
        <taxon>Thermodesulfobacteriota</taxon>
        <taxon>Desulfobacteria</taxon>
        <taxon>Desulfobacterales</taxon>
        <taxon>Desulfobacteraceae</taxon>
        <taxon>Candidatus Magnetoglobus</taxon>
    </lineage>
</organism>
<proteinExistence type="predicted"/>
<dbReference type="AlphaFoldDB" id="A0A1V1P794"/>
<sequence length="136" mass="15673">MDQCQKLIKTLQETLKQFPEIKIVTLFGSASTNRLMPNSDIDIAVAADTPLSFDQKYSLMNALGESLSREIDLIDLQAVNGPILQEALHTGIIVKKESMWLFYHLIKKMWLNQADMMPLTRMIIHNRCKRFINNEH</sequence>